<protein>
    <submittedName>
        <fullName evidence="1 2">Uncharacterized protein</fullName>
    </submittedName>
</protein>
<dbReference type="EnsemblMetazoa" id="HelroT165299">
    <property type="protein sequence ID" value="HelroP165299"/>
    <property type="gene ID" value="HelroG165299"/>
</dbReference>
<name>T1EWK1_HELRO</name>
<organism evidence="2 3">
    <name type="scientific">Helobdella robusta</name>
    <name type="common">Californian leech</name>
    <dbReference type="NCBI Taxonomy" id="6412"/>
    <lineage>
        <taxon>Eukaryota</taxon>
        <taxon>Metazoa</taxon>
        <taxon>Spiralia</taxon>
        <taxon>Lophotrochozoa</taxon>
        <taxon>Annelida</taxon>
        <taxon>Clitellata</taxon>
        <taxon>Hirudinea</taxon>
        <taxon>Rhynchobdellida</taxon>
        <taxon>Glossiphoniidae</taxon>
        <taxon>Helobdella</taxon>
    </lineage>
</organism>
<reference evidence="2" key="3">
    <citation type="submission" date="2015-06" db="UniProtKB">
        <authorList>
            <consortium name="EnsemblMetazoa"/>
        </authorList>
    </citation>
    <scope>IDENTIFICATION</scope>
</reference>
<dbReference type="InParanoid" id="T1EWK1"/>
<dbReference type="RefSeq" id="XP_009030173.1">
    <property type="nucleotide sequence ID" value="XM_009031925.1"/>
</dbReference>
<dbReference type="Proteomes" id="UP000015101">
    <property type="component" value="Unassembled WGS sequence"/>
</dbReference>
<evidence type="ECO:0000313" key="3">
    <source>
        <dbReference type="Proteomes" id="UP000015101"/>
    </source>
</evidence>
<sequence>MATVTPASNSYIVTDCLGWYTPAGLANTIPITGFFGIELHPTRVDEQKFIFTSNNMAVFGVWICTDQYPSYNWTIYEVNLNALLQRSINFKMNERKGSLYFAVDDQFYESFYCFTKFKEPHYDVVNIDSSCSVTLMLDGVKLHLSDDLKNKDFKVYNKLCFHVDSAGQSGCQTAIIDRWTGFFESGCLWHCSSVNTDLDYCTTDDQSHETWEPAVIKHVDDIEMWGVKFLKKYIRVSDPNAGVYMCVRSLPIKKRLLGAAVEKGKKAWVIQIFNIIYNKGLVIQILLYKLQCVLKMIENSK</sequence>
<accession>T1EWK1</accession>
<proteinExistence type="predicted"/>
<dbReference type="GeneID" id="20200951"/>
<evidence type="ECO:0000313" key="1">
    <source>
        <dbReference type="EMBL" id="ESN91294.1"/>
    </source>
</evidence>
<keyword evidence="3" id="KW-1185">Reference proteome</keyword>
<reference evidence="3" key="1">
    <citation type="submission" date="2012-12" db="EMBL/GenBank/DDBJ databases">
        <authorList>
            <person name="Hellsten U."/>
            <person name="Grimwood J."/>
            <person name="Chapman J.A."/>
            <person name="Shapiro H."/>
            <person name="Aerts A."/>
            <person name="Otillar R.P."/>
            <person name="Terry A.Y."/>
            <person name="Boore J.L."/>
            <person name="Simakov O."/>
            <person name="Marletaz F."/>
            <person name="Cho S.-J."/>
            <person name="Edsinger-Gonzales E."/>
            <person name="Havlak P."/>
            <person name="Kuo D.-H."/>
            <person name="Larsson T."/>
            <person name="Lv J."/>
            <person name="Arendt D."/>
            <person name="Savage R."/>
            <person name="Osoegawa K."/>
            <person name="de Jong P."/>
            <person name="Lindberg D.R."/>
            <person name="Seaver E.C."/>
            <person name="Weisblat D.A."/>
            <person name="Putnam N.H."/>
            <person name="Grigoriev I.V."/>
            <person name="Rokhsar D.S."/>
        </authorList>
    </citation>
    <scope>NUCLEOTIDE SEQUENCE</scope>
</reference>
<dbReference type="EMBL" id="KB097700">
    <property type="protein sequence ID" value="ESN91294.1"/>
    <property type="molecule type" value="Genomic_DNA"/>
</dbReference>
<dbReference type="KEGG" id="hro:HELRODRAFT_165299"/>
<reference evidence="1 3" key="2">
    <citation type="journal article" date="2013" name="Nature">
        <title>Insights into bilaterian evolution from three spiralian genomes.</title>
        <authorList>
            <person name="Simakov O."/>
            <person name="Marletaz F."/>
            <person name="Cho S.J."/>
            <person name="Edsinger-Gonzales E."/>
            <person name="Havlak P."/>
            <person name="Hellsten U."/>
            <person name="Kuo D.H."/>
            <person name="Larsson T."/>
            <person name="Lv J."/>
            <person name="Arendt D."/>
            <person name="Savage R."/>
            <person name="Osoegawa K."/>
            <person name="de Jong P."/>
            <person name="Grimwood J."/>
            <person name="Chapman J.A."/>
            <person name="Shapiro H."/>
            <person name="Aerts A."/>
            <person name="Otillar R.P."/>
            <person name="Terry A.Y."/>
            <person name="Boore J.L."/>
            <person name="Grigoriev I.V."/>
            <person name="Lindberg D.R."/>
            <person name="Seaver E.C."/>
            <person name="Weisblat D.A."/>
            <person name="Putnam N.H."/>
            <person name="Rokhsar D.S."/>
        </authorList>
    </citation>
    <scope>NUCLEOTIDE SEQUENCE</scope>
</reference>
<dbReference type="AlphaFoldDB" id="T1EWK1"/>
<dbReference type="EMBL" id="AMQM01002016">
    <property type="status" value="NOT_ANNOTATED_CDS"/>
    <property type="molecule type" value="Genomic_DNA"/>
</dbReference>
<dbReference type="HOGENOM" id="CLU_925249_0_0_1"/>
<evidence type="ECO:0000313" key="2">
    <source>
        <dbReference type="EnsemblMetazoa" id="HelroP165299"/>
    </source>
</evidence>
<dbReference type="CTD" id="20200951"/>
<gene>
    <name evidence="2" type="primary">20200951</name>
    <name evidence="1" type="ORF">HELRODRAFT_165299</name>
</gene>